<dbReference type="STRING" id="334426.A0A0R3PRX0"/>
<sequence length="501" mass="56369">MAENKRADETMRHQFIGTYSGVTRMYPRRYWRVEPSPITIDLFDPKFRPWFVNTESAPKDILFLIDYSGSVKGPTMHLIKITMMYILSTLSPNDYFFGVYFNSVFSPILNCSGGTFLPATTSNKKIFFERLGEIEEKDQAHVSPPLKFSLDALRGNLNSSDSVFANYRSGGHKILMIFTDGLDEWPHAVMDEELRNRDGDVIRMFGFSMGYGTGQLPLLHWMACNTFAKYSVIDSIMDVKPQSRSFLDHLSVALGRSLENTPIEARRISWTTLYMETQGIGPTVTISLPIVSKPDGIWLGQRIAGIAGIDIGLSELTEKLPKEEQLYGIIVDSNGIIVYHPKLIIPVTEVHSVRRSACYDASHVRHRAGSGLRVQYGFSDERVYRLVGLIDSIPTIDLFELEGNSTAVSGLRHGIVSRTCDSNVIVDVYICKTPERRCLGWGTSALLSFPESNFFLIFQNSLLFYSCFQKKKIPFHTFGAGKFVPDLSGRIAALARYIGRP</sequence>
<evidence type="ECO:0000313" key="3">
    <source>
        <dbReference type="Proteomes" id="UP000267027"/>
    </source>
</evidence>
<gene>
    <name evidence="2" type="ORF">ACOC_LOCUS8300</name>
</gene>
<dbReference type="SMART" id="SM00327">
    <property type="entry name" value="VWA"/>
    <property type="match status" value="1"/>
</dbReference>
<reference evidence="4" key="1">
    <citation type="submission" date="2017-02" db="UniProtKB">
        <authorList>
            <consortium name="WormBaseParasite"/>
        </authorList>
    </citation>
    <scope>IDENTIFICATION</scope>
</reference>
<feature type="domain" description="VWFA" evidence="1">
    <location>
        <begin position="60"/>
        <end position="250"/>
    </location>
</feature>
<dbReference type="AlphaFoldDB" id="A0A0R3PRX0"/>
<dbReference type="EMBL" id="UYYA01004139">
    <property type="protein sequence ID" value="VDM59885.1"/>
    <property type="molecule type" value="Genomic_DNA"/>
</dbReference>
<dbReference type="GO" id="GO:0005891">
    <property type="term" value="C:voltage-gated calcium channel complex"/>
    <property type="evidence" value="ECO:0007669"/>
    <property type="project" value="TreeGrafter"/>
</dbReference>
<evidence type="ECO:0000259" key="1">
    <source>
        <dbReference type="PROSITE" id="PS50234"/>
    </source>
</evidence>
<dbReference type="InterPro" id="IPR051173">
    <property type="entry name" value="Ca_channel_alpha-2/delta"/>
</dbReference>
<dbReference type="GO" id="GO:0005245">
    <property type="term" value="F:voltage-gated calcium channel activity"/>
    <property type="evidence" value="ECO:0007669"/>
    <property type="project" value="TreeGrafter"/>
</dbReference>
<dbReference type="PROSITE" id="PS50234">
    <property type="entry name" value="VWFA"/>
    <property type="match status" value="1"/>
</dbReference>
<dbReference type="SUPFAM" id="SSF53300">
    <property type="entry name" value="vWA-like"/>
    <property type="match status" value="1"/>
</dbReference>
<name>A0A0R3PRX0_ANGCS</name>
<dbReference type="WBParaSite" id="ACOC_0000829901-mRNA-1">
    <property type="protein sequence ID" value="ACOC_0000829901-mRNA-1"/>
    <property type="gene ID" value="ACOC_0000829901"/>
</dbReference>
<evidence type="ECO:0000313" key="2">
    <source>
        <dbReference type="EMBL" id="VDM59885.1"/>
    </source>
</evidence>
<dbReference type="InterPro" id="IPR036465">
    <property type="entry name" value="vWFA_dom_sf"/>
</dbReference>
<dbReference type="Proteomes" id="UP000267027">
    <property type="component" value="Unassembled WGS sequence"/>
</dbReference>
<evidence type="ECO:0000313" key="4">
    <source>
        <dbReference type="WBParaSite" id="ACOC_0000829901-mRNA-1"/>
    </source>
</evidence>
<dbReference type="PANTHER" id="PTHR10166:SF65">
    <property type="entry name" value="VWFA DOMAIN-CONTAINING PROTEIN"/>
    <property type="match status" value="1"/>
</dbReference>
<dbReference type="PANTHER" id="PTHR10166">
    <property type="entry name" value="VOLTAGE-DEPENDENT CALCIUM CHANNEL SUBUNIT ALPHA-2/DELTA-RELATED"/>
    <property type="match status" value="1"/>
</dbReference>
<dbReference type="Gene3D" id="3.40.50.410">
    <property type="entry name" value="von Willebrand factor, type A domain"/>
    <property type="match status" value="1"/>
</dbReference>
<dbReference type="InterPro" id="IPR002035">
    <property type="entry name" value="VWF_A"/>
</dbReference>
<keyword evidence="3" id="KW-1185">Reference proteome</keyword>
<dbReference type="OrthoDB" id="10054666at2759"/>
<reference evidence="2 3" key="2">
    <citation type="submission" date="2018-11" db="EMBL/GenBank/DDBJ databases">
        <authorList>
            <consortium name="Pathogen Informatics"/>
        </authorList>
    </citation>
    <scope>NUCLEOTIDE SEQUENCE [LARGE SCALE GENOMIC DNA]</scope>
    <source>
        <strain evidence="2 3">Costa Rica</strain>
    </source>
</reference>
<proteinExistence type="predicted"/>
<protein>
    <submittedName>
        <fullName evidence="4">VWFA domain-containing protein</fullName>
    </submittedName>
</protein>
<dbReference type="OMA" id="PLMEVMR"/>
<organism evidence="4">
    <name type="scientific">Angiostrongylus costaricensis</name>
    <name type="common">Nematode worm</name>
    <dbReference type="NCBI Taxonomy" id="334426"/>
    <lineage>
        <taxon>Eukaryota</taxon>
        <taxon>Metazoa</taxon>
        <taxon>Ecdysozoa</taxon>
        <taxon>Nematoda</taxon>
        <taxon>Chromadorea</taxon>
        <taxon>Rhabditida</taxon>
        <taxon>Rhabditina</taxon>
        <taxon>Rhabditomorpha</taxon>
        <taxon>Strongyloidea</taxon>
        <taxon>Metastrongylidae</taxon>
        <taxon>Angiostrongylus</taxon>
    </lineage>
</organism>
<accession>A0A0R3PRX0</accession>